<keyword evidence="5" id="KW-1185">Reference proteome</keyword>
<feature type="transmembrane region" description="Helical" evidence="3">
    <location>
        <begin position="56"/>
        <end position="78"/>
    </location>
</feature>
<proteinExistence type="predicted"/>
<evidence type="ECO:0000256" key="1">
    <source>
        <dbReference type="ARBA" id="ARBA00022801"/>
    </source>
</evidence>
<evidence type="ECO:0000313" key="4">
    <source>
        <dbReference type="EMBL" id="GAA4125048.1"/>
    </source>
</evidence>
<gene>
    <name evidence="4" type="ORF">GCM10022215_33210</name>
</gene>
<feature type="compositionally biased region" description="Polar residues" evidence="2">
    <location>
        <begin position="90"/>
        <end position="101"/>
    </location>
</feature>
<evidence type="ECO:0000256" key="2">
    <source>
        <dbReference type="SAM" id="MobiDB-lite"/>
    </source>
</evidence>
<dbReference type="SUPFAM" id="SSF63817">
    <property type="entry name" value="Sortase"/>
    <property type="match status" value="1"/>
</dbReference>
<keyword evidence="1" id="KW-0378">Hydrolase</keyword>
<dbReference type="EMBL" id="BAAAZH010000026">
    <property type="protein sequence ID" value="GAA4125048.1"/>
    <property type="molecule type" value="Genomic_DNA"/>
</dbReference>
<dbReference type="InterPro" id="IPR005754">
    <property type="entry name" value="Sortase"/>
</dbReference>
<dbReference type="Pfam" id="PF04203">
    <property type="entry name" value="Sortase"/>
    <property type="match status" value="1"/>
</dbReference>
<reference evidence="5" key="1">
    <citation type="journal article" date="2019" name="Int. J. Syst. Evol. Microbiol.">
        <title>The Global Catalogue of Microorganisms (GCM) 10K type strain sequencing project: providing services to taxonomists for standard genome sequencing and annotation.</title>
        <authorList>
            <consortium name="The Broad Institute Genomics Platform"/>
            <consortium name="The Broad Institute Genome Sequencing Center for Infectious Disease"/>
            <person name="Wu L."/>
            <person name="Ma J."/>
        </authorList>
    </citation>
    <scope>NUCLEOTIDE SEQUENCE [LARGE SCALE GENOMIC DNA]</scope>
    <source>
        <strain evidence="5">JCM 16703</strain>
    </source>
</reference>
<dbReference type="InterPro" id="IPR042001">
    <property type="entry name" value="Sortase_F"/>
</dbReference>
<evidence type="ECO:0000256" key="3">
    <source>
        <dbReference type="SAM" id="Phobius"/>
    </source>
</evidence>
<sequence>MTDPDTTPSGPDHSGPDGASVSEGLPADPGPVGDDADAVADGEEEALPVSFVRRHLPWLVGAGTALAVVLVALIVSLLTGGEDAPAPASPESSTVASSEQPRSLAVPSIGLKAAVVPIAIDPAGVLTPPASPLVGWWMRSAVPGQATGQMLITGHTIHDGYGIMNRLGEVKPGDLVSVTNDEGTTRYETDKVEVLSKQELADNAQELFGQDHGDGRLVLVTCDDFVDGEYLSNIVLFAHPVDDEEDSPSDATAAGAR</sequence>
<name>A0ABP7XSY2_9ACTN</name>
<dbReference type="CDD" id="cd05829">
    <property type="entry name" value="Sortase_F"/>
    <property type="match status" value="1"/>
</dbReference>
<keyword evidence="3" id="KW-1133">Transmembrane helix</keyword>
<protein>
    <recommendedName>
        <fullName evidence="6">LPXTG-site transpeptidase (Sortase) family protein</fullName>
    </recommendedName>
</protein>
<comment type="caution">
    <text evidence="4">The sequence shown here is derived from an EMBL/GenBank/DDBJ whole genome shotgun (WGS) entry which is preliminary data.</text>
</comment>
<keyword evidence="3" id="KW-0812">Transmembrane</keyword>
<evidence type="ECO:0000313" key="5">
    <source>
        <dbReference type="Proteomes" id="UP001501495"/>
    </source>
</evidence>
<evidence type="ECO:0008006" key="6">
    <source>
        <dbReference type="Google" id="ProtNLM"/>
    </source>
</evidence>
<dbReference type="Proteomes" id="UP001501495">
    <property type="component" value="Unassembled WGS sequence"/>
</dbReference>
<dbReference type="RefSeq" id="WP_344734586.1">
    <property type="nucleotide sequence ID" value="NZ_BAAAZH010000026.1"/>
</dbReference>
<feature type="region of interest" description="Disordered" evidence="2">
    <location>
        <begin position="82"/>
        <end position="101"/>
    </location>
</feature>
<feature type="region of interest" description="Disordered" evidence="2">
    <location>
        <begin position="1"/>
        <end position="38"/>
    </location>
</feature>
<dbReference type="InterPro" id="IPR023365">
    <property type="entry name" value="Sortase_dom-sf"/>
</dbReference>
<keyword evidence="3" id="KW-0472">Membrane</keyword>
<dbReference type="Gene3D" id="2.40.260.10">
    <property type="entry name" value="Sortase"/>
    <property type="match status" value="1"/>
</dbReference>
<accession>A0ABP7XSY2</accession>
<organism evidence="4 5">
    <name type="scientific">Nocardioides fonticola</name>
    <dbReference type="NCBI Taxonomy" id="450363"/>
    <lineage>
        <taxon>Bacteria</taxon>
        <taxon>Bacillati</taxon>
        <taxon>Actinomycetota</taxon>
        <taxon>Actinomycetes</taxon>
        <taxon>Propionibacteriales</taxon>
        <taxon>Nocardioidaceae</taxon>
        <taxon>Nocardioides</taxon>
    </lineage>
</organism>